<dbReference type="Pfam" id="PF01899">
    <property type="entry name" value="MNHE"/>
    <property type="match status" value="1"/>
</dbReference>
<keyword evidence="3" id="KW-0813">Transport</keyword>
<comment type="subcellular location">
    <subcellularLocation>
        <location evidence="1">Cell membrane</location>
        <topology evidence="1">Multi-pass membrane protein</topology>
    </subcellularLocation>
</comment>
<gene>
    <name evidence="8" type="ORF">SAMN04488597_12324</name>
</gene>
<reference evidence="8 9" key="1">
    <citation type="submission" date="2016-10" db="EMBL/GenBank/DDBJ databases">
        <authorList>
            <person name="Varghese N."/>
            <person name="Submissions S."/>
        </authorList>
    </citation>
    <scope>NUCLEOTIDE SEQUENCE [LARGE SCALE GENOMIC DNA]</scope>
    <source>
        <strain evidence="8 9">WG10</strain>
    </source>
</reference>
<dbReference type="AlphaFoldDB" id="A0A1G6RGY5"/>
<keyword evidence="3" id="KW-0050">Antiport</keyword>
<keyword evidence="5" id="KW-0812">Transmembrane</keyword>
<dbReference type="Proteomes" id="UP000324896">
    <property type="component" value="Unassembled WGS sequence"/>
</dbReference>
<keyword evidence="6" id="KW-1133">Transmembrane helix</keyword>
<dbReference type="PANTHER" id="PTHR34584:SF1">
    <property type="entry name" value="NA(+)_H(+) ANTIPORTER SUBUNIT E1"/>
    <property type="match status" value="1"/>
</dbReference>
<dbReference type="InterPro" id="IPR002758">
    <property type="entry name" value="Cation_antiport_E"/>
</dbReference>
<protein>
    <submittedName>
        <fullName evidence="8">Multicomponent Na+:H+ antiporter subunit E</fullName>
    </submittedName>
</protein>
<evidence type="ECO:0000256" key="3">
    <source>
        <dbReference type="ARBA" id="ARBA00022449"/>
    </source>
</evidence>
<dbReference type="GO" id="GO:0015297">
    <property type="term" value="F:antiporter activity"/>
    <property type="evidence" value="ECO:0007669"/>
    <property type="project" value="UniProtKB-KW"/>
</dbReference>
<dbReference type="RefSeq" id="WP_073156666.1">
    <property type="nucleotide sequence ID" value="NZ_FMYT01000023.1"/>
</dbReference>
<name>A0A1G6RGY5_9FIRM</name>
<dbReference type="OrthoDB" id="9800498at2"/>
<evidence type="ECO:0000256" key="6">
    <source>
        <dbReference type="ARBA" id="ARBA00022989"/>
    </source>
</evidence>
<dbReference type="GO" id="GO:0005886">
    <property type="term" value="C:plasma membrane"/>
    <property type="evidence" value="ECO:0007669"/>
    <property type="project" value="UniProtKB-SubCell"/>
</dbReference>
<accession>A0A1G6RGY5</accession>
<sequence>MLQKLSAFGFLLIVWFIFAGKITVDILIIGSAASLLVTFFFSDMLFREVHRRLPWYHYLRKLALLLLFVPVFFYEAVSAALKVSKHVFEKNPSFNPGIVKVKTELTDITGLSLLANLITLTPGTLTLDYDRNEKSYYIHWIDVETVEEAELKKKIIARFERWVGVIFR</sequence>
<proteinExistence type="inferred from homology"/>
<dbReference type="GO" id="GO:0008324">
    <property type="term" value="F:monoatomic cation transmembrane transporter activity"/>
    <property type="evidence" value="ECO:0007669"/>
    <property type="project" value="InterPro"/>
</dbReference>
<keyword evidence="4" id="KW-1003">Cell membrane</keyword>
<evidence type="ECO:0000256" key="7">
    <source>
        <dbReference type="ARBA" id="ARBA00023136"/>
    </source>
</evidence>
<dbReference type="PANTHER" id="PTHR34584">
    <property type="entry name" value="NA(+)/H(+) ANTIPORTER SUBUNIT E1"/>
    <property type="match status" value="1"/>
</dbReference>
<dbReference type="EMBL" id="FMYT01000023">
    <property type="protein sequence ID" value="SDD03701.1"/>
    <property type="molecule type" value="Genomic_DNA"/>
</dbReference>
<dbReference type="PIRSF" id="PIRSF019239">
    <property type="entry name" value="MrpE"/>
    <property type="match status" value="1"/>
</dbReference>
<evidence type="ECO:0000256" key="2">
    <source>
        <dbReference type="ARBA" id="ARBA00006228"/>
    </source>
</evidence>
<evidence type="ECO:0000256" key="5">
    <source>
        <dbReference type="ARBA" id="ARBA00022692"/>
    </source>
</evidence>
<evidence type="ECO:0000313" key="9">
    <source>
        <dbReference type="Proteomes" id="UP000324896"/>
    </source>
</evidence>
<dbReference type="STRING" id="54121.SAMN04515653_102140"/>
<evidence type="ECO:0000313" key="8">
    <source>
        <dbReference type="EMBL" id="SDD03701.1"/>
    </source>
</evidence>
<keyword evidence="7" id="KW-0472">Membrane</keyword>
<evidence type="ECO:0000256" key="4">
    <source>
        <dbReference type="ARBA" id="ARBA00022475"/>
    </source>
</evidence>
<evidence type="ECO:0000256" key="1">
    <source>
        <dbReference type="ARBA" id="ARBA00004651"/>
    </source>
</evidence>
<comment type="similarity">
    <text evidence="2">Belongs to the CPA3 antiporters (TC 2.A.63) subunit E family.</text>
</comment>
<organism evidence="8 9">
    <name type="scientific">Halanaerobium congolense</name>
    <dbReference type="NCBI Taxonomy" id="54121"/>
    <lineage>
        <taxon>Bacteria</taxon>
        <taxon>Bacillati</taxon>
        <taxon>Bacillota</taxon>
        <taxon>Clostridia</taxon>
        <taxon>Halanaerobiales</taxon>
        <taxon>Halanaerobiaceae</taxon>
        <taxon>Halanaerobium</taxon>
    </lineage>
</organism>